<evidence type="ECO:0000256" key="1">
    <source>
        <dbReference type="SAM" id="Phobius"/>
    </source>
</evidence>
<sequence length="207" mass="24428">MKNKEKRECHIFLLTDYEKEEQFLRERHNQGYRLTRVGMPFFYYFEECEPEDVVYRLDFNPQEASEKEGYLQLYADYGWEYLQELNGFSYFRKKAANAEESELEIFCDNESKLEMLKRIFMKRMLLLMAIFLCAGVAQIPSIINGVHDNAAGIMLIVLWTILVVVYGVTFVHCGIGFYRLKKKYSQGTDGNVEKLTGENNRLDNEDR</sequence>
<evidence type="ECO:0000313" key="3">
    <source>
        <dbReference type="Proteomes" id="UP001524502"/>
    </source>
</evidence>
<keyword evidence="3" id="KW-1185">Reference proteome</keyword>
<name>A0ABT1RTK3_9FIRM</name>
<evidence type="ECO:0000313" key="2">
    <source>
        <dbReference type="EMBL" id="MCQ4638534.1"/>
    </source>
</evidence>
<keyword evidence="1" id="KW-0472">Membrane</keyword>
<proteinExistence type="predicted"/>
<protein>
    <submittedName>
        <fullName evidence="2">DUF2812 domain-containing protein</fullName>
    </submittedName>
</protein>
<dbReference type="Pfam" id="PF11193">
    <property type="entry name" value="DUF2812"/>
    <property type="match status" value="1"/>
</dbReference>
<accession>A0ABT1RTK3</accession>
<comment type="caution">
    <text evidence="2">The sequence shown here is derived from an EMBL/GenBank/DDBJ whole genome shotgun (WGS) entry which is preliminary data.</text>
</comment>
<organism evidence="2 3">
    <name type="scientific">Anaerovorax odorimutans</name>
    <dbReference type="NCBI Taxonomy" id="109327"/>
    <lineage>
        <taxon>Bacteria</taxon>
        <taxon>Bacillati</taxon>
        <taxon>Bacillota</taxon>
        <taxon>Clostridia</taxon>
        <taxon>Peptostreptococcales</taxon>
        <taxon>Anaerovoracaceae</taxon>
        <taxon>Anaerovorax</taxon>
    </lineage>
</organism>
<gene>
    <name evidence="2" type="ORF">NE619_17535</name>
</gene>
<dbReference type="InterPro" id="IPR021359">
    <property type="entry name" value="DUF2812"/>
</dbReference>
<feature type="transmembrane region" description="Helical" evidence="1">
    <location>
        <begin position="149"/>
        <end position="178"/>
    </location>
</feature>
<keyword evidence="1" id="KW-0812">Transmembrane</keyword>
<reference evidence="2 3" key="1">
    <citation type="submission" date="2022-06" db="EMBL/GenBank/DDBJ databases">
        <title>Isolation of gut microbiota from human fecal samples.</title>
        <authorList>
            <person name="Pamer E.G."/>
            <person name="Barat B."/>
            <person name="Waligurski E."/>
            <person name="Medina S."/>
            <person name="Paddock L."/>
            <person name="Mostad J."/>
        </authorList>
    </citation>
    <scope>NUCLEOTIDE SEQUENCE [LARGE SCALE GENOMIC DNA]</scope>
    <source>
        <strain evidence="2 3">SL.3.17</strain>
    </source>
</reference>
<feature type="transmembrane region" description="Helical" evidence="1">
    <location>
        <begin position="124"/>
        <end position="143"/>
    </location>
</feature>
<dbReference type="EMBL" id="JANFXK010000034">
    <property type="protein sequence ID" value="MCQ4638534.1"/>
    <property type="molecule type" value="Genomic_DNA"/>
</dbReference>
<dbReference type="RefSeq" id="WP_256133732.1">
    <property type="nucleotide sequence ID" value="NZ_JANFXK010000034.1"/>
</dbReference>
<keyword evidence="1" id="KW-1133">Transmembrane helix</keyword>
<dbReference type="Proteomes" id="UP001524502">
    <property type="component" value="Unassembled WGS sequence"/>
</dbReference>